<reference evidence="1 2" key="1">
    <citation type="journal article" date="2015" name="Sci. Rep.">
        <title>The power of single molecule real-time sequencing technology in the de novo assembly of a eukaryotic genome.</title>
        <authorList>
            <person name="Sakai H."/>
            <person name="Naito K."/>
            <person name="Ogiso-Tanaka E."/>
            <person name="Takahashi Y."/>
            <person name="Iseki K."/>
            <person name="Muto C."/>
            <person name="Satou K."/>
            <person name="Teruya K."/>
            <person name="Shiroma A."/>
            <person name="Shimoji M."/>
            <person name="Hirano T."/>
            <person name="Itoh T."/>
            <person name="Kaga A."/>
            <person name="Tomooka N."/>
        </authorList>
    </citation>
    <scope>NUCLEOTIDE SEQUENCE [LARGE SCALE GENOMIC DNA]</scope>
    <source>
        <strain evidence="2">cv. Shumari</strain>
    </source>
</reference>
<protein>
    <submittedName>
        <fullName evidence="1">Uncharacterized protein</fullName>
    </submittedName>
</protein>
<dbReference type="AlphaFoldDB" id="A0A0S3SNL7"/>
<dbReference type="EMBL" id="AP015041">
    <property type="protein sequence ID" value="BAT94424.1"/>
    <property type="molecule type" value="Genomic_DNA"/>
</dbReference>
<evidence type="ECO:0000313" key="2">
    <source>
        <dbReference type="Proteomes" id="UP000291084"/>
    </source>
</evidence>
<proteinExistence type="predicted"/>
<keyword evidence="2" id="KW-1185">Reference proteome</keyword>
<feature type="non-terminal residue" evidence="1">
    <location>
        <position position="1"/>
    </location>
</feature>
<accession>A0A0S3SNL7</accession>
<evidence type="ECO:0000313" key="1">
    <source>
        <dbReference type="EMBL" id="BAT94424.1"/>
    </source>
</evidence>
<gene>
    <name evidence="1" type="primary">Vigan.08G102700</name>
    <name evidence="1" type="ORF">VIGAN_08102700</name>
</gene>
<dbReference type="Proteomes" id="UP000291084">
    <property type="component" value="Chromosome 8"/>
</dbReference>
<organism evidence="1 2">
    <name type="scientific">Vigna angularis var. angularis</name>
    <dbReference type="NCBI Taxonomy" id="157739"/>
    <lineage>
        <taxon>Eukaryota</taxon>
        <taxon>Viridiplantae</taxon>
        <taxon>Streptophyta</taxon>
        <taxon>Embryophyta</taxon>
        <taxon>Tracheophyta</taxon>
        <taxon>Spermatophyta</taxon>
        <taxon>Magnoliopsida</taxon>
        <taxon>eudicotyledons</taxon>
        <taxon>Gunneridae</taxon>
        <taxon>Pentapetalae</taxon>
        <taxon>rosids</taxon>
        <taxon>fabids</taxon>
        <taxon>Fabales</taxon>
        <taxon>Fabaceae</taxon>
        <taxon>Papilionoideae</taxon>
        <taxon>50 kb inversion clade</taxon>
        <taxon>NPAAA clade</taxon>
        <taxon>indigoferoid/millettioid clade</taxon>
        <taxon>Phaseoleae</taxon>
        <taxon>Vigna</taxon>
    </lineage>
</organism>
<sequence length="93" mass="10221">SILNVRSLCHHRSAIHGLSSDHQRSSTQSSTFVHSVTTARPSMASPAIINVRSLRHQRSAIHGLNDSAIRFNSVRPTSLIIDVRFQAFGISFA</sequence>
<name>A0A0S3SNL7_PHAAN</name>